<accession>A0A8J6XZ28</accession>
<dbReference type="AlphaFoldDB" id="A0A8J6XZ28"/>
<gene>
    <name evidence="3" type="ORF">IFK94_15760</name>
</gene>
<reference evidence="3 4" key="1">
    <citation type="submission" date="2020-08" db="EMBL/GenBank/DDBJ databases">
        <title>Acidobacteriota in marine sediments use diverse sulfur dissimilation pathways.</title>
        <authorList>
            <person name="Wasmund K."/>
        </authorList>
    </citation>
    <scope>NUCLEOTIDE SEQUENCE [LARGE SCALE GENOMIC DNA]</scope>
    <source>
        <strain evidence="3">MAG AM4</strain>
    </source>
</reference>
<organism evidence="3 4">
    <name type="scientific">Candidatus Polarisedimenticola svalbardensis</name>
    <dbReference type="NCBI Taxonomy" id="2886004"/>
    <lineage>
        <taxon>Bacteria</taxon>
        <taxon>Pseudomonadati</taxon>
        <taxon>Acidobacteriota</taxon>
        <taxon>Candidatus Polarisedimenticolia</taxon>
        <taxon>Candidatus Polarisedimenticolales</taxon>
        <taxon>Candidatus Polarisedimenticolaceae</taxon>
        <taxon>Candidatus Polarisedimenticola</taxon>
    </lineage>
</organism>
<dbReference type="EMBL" id="JACXWD010000117">
    <property type="protein sequence ID" value="MBD3869576.1"/>
    <property type="molecule type" value="Genomic_DNA"/>
</dbReference>
<comment type="caution">
    <text evidence="3">The sequence shown here is derived from an EMBL/GenBank/DDBJ whole genome shotgun (WGS) entry which is preliminary data.</text>
</comment>
<evidence type="ECO:0000313" key="4">
    <source>
        <dbReference type="Proteomes" id="UP000648239"/>
    </source>
</evidence>
<feature type="compositionally biased region" description="Low complexity" evidence="1">
    <location>
        <begin position="110"/>
        <end position="119"/>
    </location>
</feature>
<protein>
    <recommendedName>
        <fullName evidence="5">Chitin-binding type-4 domain-containing protein</fullName>
    </recommendedName>
</protein>
<feature type="chain" id="PRO_5035238489" description="Chitin-binding type-4 domain-containing protein" evidence="2">
    <location>
        <begin position="22"/>
        <end position="281"/>
    </location>
</feature>
<evidence type="ECO:0000256" key="1">
    <source>
        <dbReference type="SAM" id="MobiDB-lite"/>
    </source>
</evidence>
<name>A0A8J6XZ28_9BACT</name>
<evidence type="ECO:0008006" key="5">
    <source>
        <dbReference type="Google" id="ProtNLM"/>
    </source>
</evidence>
<feature type="region of interest" description="Disordered" evidence="1">
    <location>
        <begin position="105"/>
        <end position="129"/>
    </location>
</feature>
<evidence type="ECO:0000313" key="3">
    <source>
        <dbReference type="EMBL" id="MBD3869576.1"/>
    </source>
</evidence>
<proteinExistence type="predicted"/>
<feature type="signal peptide" evidence="2">
    <location>
        <begin position="1"/>
        <end position="21"/>
    </location>
</feature>
<dbReference type="Proteomes" id="UP000648239">
    <property type="component" value="Unassembled WGS sequence"/>
</dbReference>
<keyword evidence="2" id="KW-0732">Signal</keyword>
<sequence length="281" mass="29407">MKRIAVLLAAVAIVAFGGAITKTWAPAGACCLPDGSCVDSDFPYCSDMGGIWNSEASCADIVCDGGEEPAECRVTGGGVDTTNTWDGSDADGKHWKDSGEDRYTFGGQAGAPTAAQPQPYGEWTHHQQRGPSGNFVFHAGTASAPPGTEIDWIGCSDPGWCVQARPAPAKQIDFEGVGTFKNIRKAPASLADVVPGETFHWFSVHIEDLGEPGKAGKVEPASELCPPGGSHGALANCECPDFYHIRIHATADSGSPIIYEVFGYITGGNLQIHPPVGESMN</sequence>
<evidence type="ECO:0000256" key="2">
    <source>
        <dbReference type="SAM" id="SignalP"/>
    </source>
</evidence>